<dbReference type="RefSeq" id="XP_033661139.1">
    <property type="nucleotide sequence ID" value="XM_033810794.1"/>
</dbReference>
<feature type="chain" id="PRO_5025693933" description="chitinase" evidence="13">
    <location>
        <begin position="26"/>
        <end position="1471"/>
    </location>
</feature>
<feature type="signal peptide" evidence="13">
    <location>
        <begin position="1"/>
        <end position="25"/>
    </location>
</feature>
<dbReference type="InterPro" id="IPR001579">
    <property type="entry name" value="Glyco_hydro_18_chit_AS"/>
</dbReference>
<dbReference type="PANTHER" id="PTHR47700:SF1">
    <property type="entry name" value="CHITINASE"/>
    <property type="match status" value="1"/>
</dbReference>
<dbReference type="EC" id="3.2.1.14" evidence="3"/>
<evidence type="ECO:0000259" key="14">
    <source>
        <dbReference type="PROSITE" id="PS51782"/>
    </source>
</evidence>
<dbReference type="Gene3D" id="3.10.350.10">
    <property type="entry name" value="LysM domain"/>
    <property type="match status" value="2"/>
</dbReference>
<keyword evidence="6" id="KW-0146">Chitin degradation</keyword>
<dbReference type="CDD" id="cd02878">
    <property type="entry name" value="GH18_zymocin_alpha"/>
    <property type="match status" value="1"/>
</dbReference>
<keyword evidence="4" id="KW-0147">Chitin-binding</keyword>
<evidence type="ECO:0000313" key="16">
    <source>
        <dbReference type="EMBL" id="KAF2160250.1"/>
    </source>
</evidence>
<dbReference type="CDD" id="cd00035">
    <property type="entry name" value="ChtBD1"/>
    <property type="match status" value="1"/>
</dbReference>
<dbReference type="SUPFAM" id="SSF54556">
    <property type="entry name" value="Chitinase insertion domain"/>
    <property type="match status" value="1"/>
</dbReference>
<evidence type="ECO:0000256" key="1">
    <source>
        <dbReference type="ARBA" id="ARBA00000822"/>
    </source>
</evidence>
<keyword evidence="8" id="KW-0119">Carbohydrate metabolism</keyword>
<dbReference type="InterPro" id="IPR017853">
    <property type="entry name" value="GH"/>
</dbReference>
<dbReference type="CDD" id="cd00118">
    <property type="entry name" value="LysM"/>
    <property type="match status" value="2"/>
</dbReference>
<organism evidence="16 17">
    <name type="scientific">Zasmidium cellare ATCC 36951</name>
    <dbReference type="NCBI Taxonomy" id="1080233"/>
    <lineage>
        <taxon>Eukaryota</taxon>
        <taxon>Fungi</taxon>
        <taxon>Dikarya</taxon>
        <taxon>Ascomycota</taxon>
        <taxon>Pezizomycotina</taxon>
        <taxon>Dothideomycetes</taxon>
        <taxon>Dothideomycetidae</taxon>
        <taxon>Mycosphaerellales</taxon>
        <taxon>Mycosphaerellaceae</taxon>
        <taxon>Zasmidium</taxon>
    </lineage>
</organism>
<dbReference type="SUPFAM" id="SSF57016">
    <property type="entry name" value="Plant lectins/antimicrobial peptides"/>
    <property type="match status" value="1"/>
</dbReference>
<dbReference type="Proteomes" id="UP000799537">
    <property type="component" value="Unassembled WGS sequence"/>
</dbReference>
<dbReference type="PROSITE" id="PS51782">
    <property type="entry name" value="LYSM"/>
    <property type="match status" value="2"/>
</dbReference>
<dbReference type="Pfam" id="PF01476">
    <property type="entry name" value="LysM"/>
    <property type="match status" value="1"/>
</dbReference>
<dbReference type="GO" id="GO:0008061">
    <property type="term" value="F:chitin binding"/>
    <property type="evidence" value="ECO:0007669"/>
    <property type="project" value="UniProtKB-KW"/>
</dbReference>
<evidence type="ECO:0000256" key="9">
    <source>
        <dbReference type="ARBA" id="ARBA00023295"/>
    </source>
</evidence>
<dbReference type="GO" id="GO:0000272">
    <property type="term" value="P:polysaccharide catabolic process"/>
    <property type="evidence" value="ECO:0007669"/>
    <property type="project" value="UniProtKB-KW"/>
</dbReference>
<dbReference type="Gene3D" id="3.10.50.10">
    <property type="match status" value="1"/>
</dbReference>
<feature type="domain" description="LysM" evidence="14">
    <location>
        <begin position="308"/>
        <end position="353"/>
    </location>
</feature>
<feature type="domain" description="LysM" evidence="14">
    <location>
        <begin position="372"/>
        <end position="420"/>
    </location>
</feature>
<dbReference type="Pfam" id="PF00704">
    <property type="entry name" value="Glyco_hydro_18"/>
    <property type="match status" value="1"/>
</dbReference>
<dbReference type="InterPro" id="IPR001223">
    <property type="entry name" value="Glyco_hydro18_cat"/>
</dbReference>
<name>A0A6A6C256_ZASCE</name>
<gene>
    <name evidence="16" type="ORF">M409DRAFT_37773</name>
</gene>
<sequence>MGSNSNNAILTAGLLALALAGQSAAARVSTPNLRLAVGPSYKNRVVCPAACYQSGAVSGNWSLYHNLAQIGSCDEPVWYDFTLLDPVDDPDQLHRIYACTNSGNDWALTQANKTASPGSSANKTTVSYEYGYWPDANGTSVAAGLTTLSQQLQQYLGQGFASSNRTTLAFASAGSASLGLYIGKNLDSKVIGTSAISYLYNATTSTSFNNSAALAMQYCEKNLTADNIFGLFVTGNSSFAAVQEALSSWSNATCLEIPETNNYTAPIVFDTPMIRPTNATSNSTGNANSTISANSTSSATIERRGDCSTVQVVSGDSCGSLAQKCGISGADFTKYNPGSNFCANLKPYEHVCCSAGTLPNFAPKPNSDGSCHSYTVVANDNCANLGAEYSLTNDDIESFNKDTWAWNGCNLLFVGTVICLSKGTPPMPAALSNAVCGPQKPGTKTPPAGTDISKLNPCPLNACCDVWGQCGVTDTFCTNSSTGAPGTAKPGTNGCISNCGTNIVRSSPPSEYRNIAFFEGYNLGRSCLYQDASQIDTSFYSHVFYSFGVLDTSYNVQLGDTESAFEFKRFQDISGAKKVLSIGGWAFSTDPSTYMIFRNGVTAGNRQTMANNIASFVKSNGLDGINIDWEYPGAPDIPGIPAASTDDGDNYLQFLKALRTLLPDSELSVAAPASYWYLKGFPIKEMSEVLDYVIYMTYDLHGQWDANNQWSQEGCPSGSCLRSDVNLTETIGSLVMVTKAGVPSNKVIVGVTSYGRSFAMSEAGCYGPQCTYLGSAGASQATPGECTNTAGYISNAEINAIVANSSRVQQHFVDTSSHSNILVYDNTQWVGYMDDDVKASRTNTYKGLAMGGVTDWASDLQKYNEPPARSKSWTMFLARVKAGQDPSDIGGRNGNWTKISCESPLITDERHYSSQDRWNDLDCVDAWSDGLNAWKYDQANDKYDFSQSMADTYNVPAGECGQIASSQCNLQECNQDDGSGPGGMYSNYWKALDGAAGTTFSASLPSFETTFAPVPPPKETPLWEEILIAIVTLGASLIAAPFFNSIFKTLPAFVGNGNTLGVFKDTTSALITFGSNIAKDTVTPGHQDSWTPEDQNDFSAYLGQVVQGWKAATSNTLKAMFNGDDDSIKILSTLIQNGNFMPGDGGKPDLTPNDETIDDLSNAILKGFYAFAIPSVWTAAGYAPFVLTNNEACDYLPPPDDCGPSSGCTGSSDPIYNYLTNEGAIANACYEPTNTLYYLVYPPDSGDKFDALHGSDALAQDQNRTTPWGGVTVEDLILGSLNTWAQNGMQNGGQTADPSNSGTLSDLENMDIQTPGYVRLPVCTAATAKAAWSNPSRVDKTDPNYPCVPLQGITDCDSYRYTDATSDASPLISDCQDIINNIQGTDGEWTTTLSRTRQLVSAGTCALSVEEDTGDDNGNGSYKVGAQDIITLISNSIKMYGSNGKVGASGTFECNGNIKKQPHLKWYLYHT</sequence>
<evidence type="ECO:0000313" key="17">
    <source>
        <dbReference type="Proteomes" id="UP000799537"/>
    </source>
</evidence>
<dbReference type="GO" id="GO:0008843">
    <property type="term" value="F:endochitinase activity"/>
    <property type="evidence" value="ECO:0007669"/>
    <property type="project" value="UniProtKB-EC"/>
</dbReference>
<dbReference type="GeneID" id="54564066"/>
<keyword evidence="5 11" id="KW-0378">Hydrolase</keyword>
<evidence type="ECO:0000256" key="13">
    <source>
        <dbReference type="SAM" id="SignalP"/>
    </source>
</evidence>
<keyword evidence="17" id="KW-1185">Reference proteome</keyword>
<dbReference type="PROSITE" id="PS01095">
    <property type="entry name" value="GH18_1"/>
    <property type="match status" value="1"/>
</dbReference>
<dbReference type="InterPro" id="IPR036861">
    <property type="entry name" value="Endochitinase-like_sf"/>
</dbReference>
<evidence type="ECO:0000256" key="8">
    <source>
        <dbReference type="ARBA" id="ARBA00023277"/>
    </source>
</evidence>
<dbReference type="InterPro" id="IPR036779">
    <property type="entry name" value="LysM_dom_sf"/>
</dbReference>
<reference evidence="16" key="1">
    <citation type="journal article" date="2020" name="Stud. Mycol.">
        <title>101 Dothideomycetes genomes: a test case for predicting lifestyles and emergence of pathogens.</title>
        <authorList>
            <person name="Haridas S."/>
            <person name="Albert R."/>
            <person name="Binder M."/>
            <person name="Bloem J."/>
            <person name="Labutti K."/>
            <person name="Salamov A."/>
            <person name="Andreopoulos B."/>
            <person name="Baker S."/>
            <person name="Barry K."/>
            <person name="Bills G."/>
            <person name="Bluhm B."/>
            <person name="Cannon C."/>
            <person name="Castanera R."/>
            <person name="Culley D."/>
            <person name="Daum C."/>
            <person name="Ezra D."/>
            <person name="Gonzalez J."/>
            <person name="Henrissat B."/>
            <person name="Kuo A."/>
            <person name="Liang C."/>
            <person name="Lipzen A."/>
            <person name="Lutzoni F."/>
            <person name="Magnuson J."/>
            <person name="Mondo S."/>
            <person name="Nolan M."/>
            <person name="Ohm R."/>
            <person name="Pangilinan J."/>
            <person name="Park H.-J."/>
            <person name="Ramirez L."/>
            <person name="Alfaro M."/>
            <person name="Sun H."/>
            <person name="Tritt A."/>
            <person name="Yoshinaga Y."/>
            <person name="Zwiers L.-H."/>
            <person name="Turgeon B."/>
            <person name="Goodwin S."/>
            <person name="Spatafora J."/>
            <person name="Crous P."/>
            <person name="Grigoriev I."/>
        </authorList>
    </citation>
    <scope>NUCLEOTIDE SEQUENCE</scope>
    <source>
        <strain evidence="16">ATCC 36951</strain>
    </source>
</reference>
<feature type="domain" description="GH18" evidence="15">
    <location>
        <begin position="512"/>
        <end position="876"/>
    </location>
</feature>
<proteinExistence type="inferred from homology"/>
<evidence type="ECO:0000256" key="4">
    <source>
        <dbReference type="ARBA" id="ARBA00022669"/>
    </source>
</evidence>
<dbReference type="InterPro" id="IPR029226">
    <property type="entry name" value="Ecp2-like"/>
</dbReference>
<dbReference type="InterPro" id="IPR053214">
    <property type="entry name" value="LysM12-like"/>
</dbReference>
<dbReference type="InterPro" id="IPR018392">
    <property type="entry name" value="LysM"/>
</dbReference>
<dbReference type="Pfam" id="PF14856">
    <property type="entry name" value="Hce2"/>
    <property type="match status" value="1"/>
</dbReference>
<dbReference type="InterPro" id="IPR011583">
    <property type="entry name" value="Chitinase_II/V-like_cat"/>
</dbReference>
<evidence type="ECO:0000256" key="6">
    <source>
        <dbReference type="ARBA" id="ARBA00023024"/>
    </source>
</evidence>
<evidence type="ECO:0000256" key="2">
    <source>
        <dbReference type="ARBA" id="ARBA00008682"/>
    </source>
</evidence>
<keyword evidence="7" id="KW-0843">Virulence</keyword>
<keyword evidence="9 11" id="KW-0326">Glycosidase</keyword>
<dbReference type="EMBL" id="ML993628">
    <property type="protein sequence ID" value="KAF2160250.1"/>
    <property type="molecule type" value="Genomic_DNA"/>
</dbReference>
<dbReference type="SMART" id="SM00636">
    <property type="entry name" value="Glyco_18"/>
    <property type="match status" value="1"/>
</dbReference>
<dbReference type="PROSITE" id="PS51910">
    <property type="entry name" value="GH18_2"/>
    <property type="match status" value="1"/>
</dbReference>
<comment type="catalytic activity">
    <reaction evidence="1">
        <text>Random endo-hydrolysis of N-acetyl-beta-D-glucosaminide (1-&gt;4)-beta-linkages in chitin and chitodextrins.</text>
        <dbReference type="EC" id="3.2.1.14"/>
    </reaction>
</comment>
<evidence type="ECO:0000256" key="10">
    <source>
        <dbReference type="ARBA" id="ARBA00023326"/>
    </source>
</evidence>
<comment type="similarity">
    <text evidence="2">Belongs to the glycosyl hydrolase 18 family. Chitinase class V subfamily.</text>
</comment>
<keyword evidence="13" id="KW-0732">Signal</keyword>
<evidence type="ECO:0000256" key="11">
    <source>
        <dbReference type="RuleBase" id="RU000489"/>
    </source>
</evidence>
<feature type="region of interest" description="Disordered" evidence="12">
    <location>
        <begin position="278"/>
        <end position="297"/>
    </location>
</feature>
<dbReference type="SMART" id="SM00257">
    <property type="entry name" value="LysM"/>
    <property type="match status" value="2"/>
</dbReference>
<accession>A0A6A6C256</accession>
<dbReference type="SUPFAM" id="SSF51445">
    <property type="entry name" value="(Trans)glycosidases"/>
    <property type="match status" value="1"/>
</dbReference>
<evidence type="ECO:0000256" key="3">
    <source>
        <dbReference type="ARBA" id="ARBA00012729"/>
    </source>
</evidence>
<protein>
    <recommendedName>
        <fullName evidence="3">chitinase</fullName>
        <ecNumber evidence="3">3.2.1.14</ecNumber>
    </recommendedName>
</protein>
<evidence type="ECO:0000259" key="15">
    <source>
        <dbReference type="PROSITE" id="PS51910"/>
    </source>
</evidence>
<dbReference type="GO" id="GO:0006032">
    <property type="term" value="P:chitin catabolic process"/>
    <property type="evidence" value="ECO:0007669"/>
    <property type="project" value="UniProtKB-KW"/>
</dbReference>
<evidence type="ECO:0000256" key="12">
    <source>
        <dbReference type="SAM" id="MobiDB-lite"/>
    </source>
</evidence>
<dbReference type="InterPro" id="IPR029070">
    <property type="entry name" value="Chitinase_insertion_sf"/>
</dbReference>
<dbReference type="OrthoDB" id="73875at2759"/>
<evidence type="ECO:0000256" key="7">
    <source>
        <dbReference type="ARBA" id="ARBA00023026"/>
    </source>
</evidence>
<keyword evidence="10" id="KW-0624">Polysaccharide degradation</keyword>
<dbReference type="PANTHER" id="PTHR47700">
    <property type="entry name" value="V CHITINASE, PUTATIVE (AFU_ORTHOLOGUE AFUA_6G13720)-RELATED"/>
    <property type="match status" value="1"/>
</dbReference>
<dbReference type="Gene3D" id="3.20.20.80">
    <property type="entry name" value="Glycosidases"/>
    <property type="match status" value="1"/>
</dbReference>
<evidence type="ECO:0000256" key="5">
    <source>
        <dbReference type="ARBA" id="ARBA00022801"/>
    </source>
</evidence>